<organism evidence="2 3">
    <name type="scientific">Bacillus taeanensis</name>
    <dbReference type="NCBI Taxonomy" id="273032"/>
    <lineage>
        <taxon>Bacteria</taxon>
        <taxon>Bacillati</taxon>
        <taxon>Bacillota</taxon>
        <taxon>Bacilli</taxon>
        <taxon>Bacillales</taxon>
        <taxon>Bacillaceae</taxon>
        <taxon>Bacillus</taxon>
    </lineage>
</organism>
<dbReference type="OrthoDB" id="2884787at2"/>
<gene>
    <name evidence="2" type="ORF">DS031_19225</name>
</gene>
<dbReference type="Proteomes" id="UP000253314">
    <property type="component" value="Unassembled WGS sequence"/>
</dbReference>
<dbReference type="Gene3D" id="3.30.1340.10">
    <property type="entry name" value="HPr-like"/>
    <property type="match status" value="1"/>
</dbReference>
<dbReference type="InterPro" id="IPR035895">
    <property type="entry name" value="HPr-like_sf"/>
</dbReference>
<dbReference type="Pfam" id="PF00381">
    <property type="entry name" value="PTS-HPr"/>
    <property type="match status" value="1"/>
</dbReference>
<dbReference type="AlphaFoldDB" id="A0A366XNL1"/>
<dbReference type="SUPFAM" id="SSF55594">
    <property type="entry name" value="HPr-like"/>
    <property type="match status" value="1"/>
</dbReference>
<comment type="caution">
    <text evidence="2">The sequence shown here is derived from an EMBL/GenBank/DDBJ whole genome shotgun (WGS) entry which is preliminary data.</text>
</comment>
<reference evidence="2 3" key="1">
    <citation type="submission" date="2018-07" db="EMBL/GenBank/DDBJ databases">
        <title>Lottiidibacillus patelloidae gen. nov., sp. nov., isolated from the intestinal tract of a marine limpet and the reclassification of B. taeanensis BH030017T, B. algicola KMM 3737T and B. hwajinpoensis SW-72T as genus Lottiidibacillus.</title>
        <authorList>
            <person name="Liu R."/>
            <person name="Huang Z."/>
        </authorList>
    </citation>
    <scope>NUCLEOTIDE SEQUENCE [LARGE SCALE GENOMIC DNA]</scope>
    <source>
        <strain evidence="2 3">BH030017</strain>
    </source>
</reference>
<feature type="domain" description="HPr" evidence="1">
    <location>
        <begin position="20"/>
        <end position="78"/>
    </location>
</feature>
<accession>A0A366XNL1</accession>
<name>A0A366XNL1_9BACI</name>
<dbReference type="InterPro" id="IPR000032">
    <property type="entry name" value="HPr-like"/>
</dbReference>
<evidence type="ECO:0000259" key="1">
    <source>
        <dbReference type="Pfam" id="PF00381"/>
    </source>
</evidence>
<evidence type="ECO:0000313" key="2">
    <source>
        <dbReference type="EMBL" id="RBW67940.1"/>
    </source>
</evidence>
<evidence type="ECO:0000313" key="3">
    <source>
        <dbReference type="Proteomes" id="UP000253314"/>
    </source>
</evidence>
<protein>
    <recommendedName>
        <fullName evidence="1">HPr domain-containing protein</fullName>
    </recommendedName>
</protein>
<sequence length="82" mass="9130">MELTTPCLMTKHFDHQKILKLVSKANQFDSYILIVLDQKLINAKSILSAAALNGITGQIRLRAKGTDSEQALETLKQICIEC</sequence>
<keyword evidence="3" id="KW-1185">Reference proteome</keyword>
<dbReference type="RefSeq" id="WP_113807715.1">
    <property type="nucleotide sequence ID" value="NZ_QOCW01000027.1"/>
</dbReference>
<proteinExistence type="predicted"/>
<dbReference type="EMBL" id="QOCW01000027">
    <property type="protein sequence ID" value="RBW67940.1"/>
    <property type="molecule type" value="Genomic_DNA"/>
</dbReference>